<dbReference type="Pfam" id="PF13426">
    <property type="entry name" value="PAS_9"/>
    <property type="match status" value="3"/>
</dbReference>
<dbReference type="NCBIfam" id="TIGR00229">
    <property type="entry name" value="sensory_box"/>
    <property type="match status" value="3"/>
</dbReference>
<keyword evidence="8" id="KW-1185">Reference proteome</keyword>
<dbReference type="Gene3D" id="3.30.450.20">
    <property type="entry name" value="PAS domain"/>
    <property type="match status" value="4"/>
</dbReference>
<dbReference type="PRINTS" id="PR00344">
    <property type="entry name" value="BCTRLSENSOR"/>
</dbReference>
<dbReference type="RefSeq" id="WP_126129490.1">
    <property type="nucleotide sequence ID" value="NZ_CP034464.1"/>
</dbReference>
<dbReference type="InterPro" id="IPR005467">
    <property type="entry name" value="His_kinase_dom"/>
</dbReference>
<sequence length="863" mass="94899">MNSFLRHALLAVLALLSGIALSLIAAVLSAASWLSLLGLVSLALLSSAIFAWLGWRILVRPLRTLQTELATLQQKNSLAQAFMQNAPLVIAAKDRDGKYLAANPAFLQLHGRERSDVLGEVDLTIMQAEIAQTARANDLKVMQSGQTYSYQLPIASPLGKRLMEIIKFPLYDSAQQIMGVGFVANDVSEREFSNEKFSRVFEASPNWIVITRLADGVIVDANQGFERLSGHTRAAAIGHAVSEFNIWANPEQRAALVARLMQETRITDALVQLRRKDGEIRDFKVSATLVSLELEKNSHAVWIARDVTEELALHEKFAAAFRLTPDLITISRAADGNYVEVNPAFEHFSGYTRAELVGRSSTEIGLWHEAEQRGALMQSIAANKEVSDFYAQLRDKNGLVHDCLGYCTVFESHGEAYLIAIIRDVTETRKAERALRESEARFANLFEMSPLPTSYTFSGDPQKRNYRNATFYSTFGFSREHDAHKPIADLGFWVHPEDAITARDLWRSGKPVNNWIVEVRHAQGHHLWVAIFGRIIVQEPRNMIVTTLFDITEQYLARQKIEELNVSLEARVLERTTQLQVANAELSQTLASLEEARDHLVHSEKLASLGALVAGVAHELNTPIGNGLMVASVLEDKAREFAALSLQAMSRSRLNQFVSEAQMAAELLVRSLTRSAALVTSFKQIAADQTSAQRRQFQLSSLVDEVILTVAPAAKLADCQLLVAVSSDIVLDSYPGALHQVLSNLINNALIHAFVACPHASTKPVELPPACIYLTASNTALGQIEINVADNGCGIAEQHLSHIYDPFFTTQLGQGGSGLGLYIVHNIVTRVLGGSISVHSSAESGSNFSMQLPSCAPHMDSNK</sequence>
<dbReference type="Gene3D" id="3.30.565.10">
    <property type="entry name" value="Histidine kinase-like ATPase, C-terminal domain"/>
    <property type="match status" value="1"/>
</dbReference>
<feature type="transmembrane region" description="Helical" evidence="4">
    <location>
        <begin position="39"/>
        <end position="59"/>
    </location>
</feature>
<dbReference type="CDD" id="cd00130">
    <property type="entry name" value="PAS"/>
    <property type="match status" value="3"/>
</dbReference>
<dbReference type="InterPro" id="IPR003594">
    <property type="entry name" value="HATPase_dom"/>
</dbReference>
<dbReference type="GO" id="GO:0000155">
    <property type="term" value="F:phosphorelay sensor kinase activity"/>
    <property type="evidence" value="ECO:0007669"/>
    <property type="project" value="InterPro"/>
</dbReference>
<dbReference type="Gene3D" id="1.10.287.130">
    <property type="match status" value="1"/>
</dbReference>
<dbReference type="EC" id="2.7.13.3" evidence="2"/>
<dbReference type="SMART" id="SM00387">
    <property type="entry name" value="HATPase_c"/>
    <property type="match status" value="1"/>
</dbReference>
<dbReference type="PANTHER" id="PTHR43065:SF47">
    <property type="match status" value="1"/>
</dbReference>
<dbReference type="InterPro" id="IPR000014">
    <property type="entry name" value="PAS"/>
</dbReference>
<feature type="domain" description="PAS" evidence="6">
    <location>
        <begin position="75"/>
        <end position="120"/>
    </location>
</feature>
<proteinExistence type="predicted"/>
<accession>A0A3Q9BTJ6</accession>
<dbReference type="SUPFAM" id="SSF55785">
    <property type="entry name" value="PYP-like sensor domain (PAS domain)"/>
    <property type="match status" value="4"/>
</dbReference>
<evidence type="ECO:0000313" key="8">
    <source>
        <dbReference type="Proteomes" id="UP000275663"/>
    </source>
</evidence>
<keyword evidence="4" id="KW-0812">Transmembrane</keyword>
<dbReference type="PROSITE" id="PS50112">
    <property type="entry name" value="PAS"/>
    <property type="match status" value="2"/>
</dbReference>
<reference evidence="7 8" key="1">
    <citation type="journal article" date="2011" name="Int. J. Syst. Evol. Microbiol.">
        <title>Description of Undibacterium oligocarboniphilum sp. nov., isolated from purified water, and Undibacterium pigrum strain CCUG 49012 as the type strain of Undibacterium parvum sp. nov., and emended descriptions of the genus Undibacterium and the species Undibacterium pigrum.</title>
        <authorList>
            <person name="Eder W."/>
            <person name="Wanner G."/>
            <person name="Ludwig W."/>
            <person name="Busse H.J."/>
            <person name="Ziemke-Kageler F."/>
            <person name="Lang E."/>
        </authorList>
    </citation>
    <scope>NUCLEOTIDE SEQUENCE [LARGE SCALE GENOMIC DNA]</scope>
    <source>
        <strain evidence="7 8">DSM 23061</strain>
    </source>
</reference>
<evidence type="ECO:0000313" key="7">
    <source>
        <dbReference type="EMBL" id="AZP14129.1"/>
    </source>
</evidence>
<keyword evidence="4" id="KW-0472">Membrane</keyword>
<keyword evidence="3" id="KW-0597">Phosphoprotein</keyword>
<dbReference type="SUPFAM" id="SSF47384">
    <property type="entry name" value="Homodimeric domain of signal transducing histidine kinase"/>
    <property type="match status" value="1"/>
</dbReference>
<dbReference type="InterPro" id="IPR035965">
    <property type="entry name" value="PAS-like_dom_sf"/>
</dbReference>
<dbReference type="InterPro" id="IPR013656">
    <property type="entry name" value="PAS_4"/>
</dbReference>
<dbReference type="SMART" id="SM00388">
    <property type="entry name" value="HisKA"/>
    <property type="match status" value="1"/>
</dbReference>
<organism evidence="7 8">
    <name type="scientific">Undibacterium parvum</name>
    <dbReference type="NCBI Taxonomy" id="401471"/>
    <lineage>
        <taxon>Bacteria</taxon>
        <taxon>Pseudomonadati</taxon>
        <taxon>Pseudomonadota</taxon>
        <taxon>Betaproteobacteria</taxon>
        <taxon>Burkholderiales</taxon>
        <taxon>Oxalobacteraceae</taxon>
        <taxon>Undibacterium</taxon>
    </lineage>
</organism>
<feature type="domain" description="PAS" evidence="6">
    <location>
        <begin position="334"/>
        <end position="360"/>
    </location>
</feature>
<evidence type="ECO:0000259" key="6">
    <source>
        <dbReference type="PROSITE" id="PS50112"/>
    </source>
</evidence>
<protein>
    <recommendedName>
        <fullName evidence="2">histidine kinase</fullName>
        <ecNumber evidence="2">2.7.13.3</ecNumber>
    </recommendedName>
</protein>
<dbReference type="InterPro" id="IPR003661">
    <property type="entry name" value="HisK_dim/P_dom"/>
</dbReference>
<comment type="catalytic activity">
    <reaction evidence="1">
        <text>ATP + protein L-histidine = ADP + protein N-phospho-L-histidine.</text>
        <dbReference type="EC" id="2.7.13.3"/>
    </reaction>
</comment>
<dbReference type="AlphaFoldDB" id="A0A3Q9BTJ6"/>
<evidence type="ECO:0000256" key="2">
    <source>
        <dbReference type="ARBA" id="ARBA00012438"/>
    </source>
</evidence>
<dbReference type="Pfam" id="PF08448">
    <property type="entry name" value="PAS_4"/>
    <property type="match status" value="1"/>
</dbReference>
<evidence type="ECO:0000259" key="5">
    <source>
        <dbReference type="PROSITE" id="PS50109"/>
    </source>
</evidence>
<evidence type="ECO:0000256" key="1">
    <source>
        <dbReference type="ARBA" id="ARBA00000085"/>
    </source>
</evidence>
<dbReference type="InterPro" id="IPR001610">
    <property type="entry name" value="PAC"/>
</dbReference>
<dbReference type="SMART" id="SM00086">
    <property type="entry name" value="PAC"/>
    <property type="match status" value="3"/>
</dbReference>
<dbReference type="InterPro" id="IPR036097">
    <property type="entry name" value="HisK_dim/P_sf"/>
</dbReference>
<dbReference type="InterPro" id="IPR004358">
    <property type="entry name" value="Sig_transdc_His_kin-like_C"/>
</dbReference>
<dbReference type="PANTHER" id="PTHR43065">
    <property type="entry name" value="SENSOR HISTIDINE KINASE"/>
    <property type="match status" value="1"/>
</dbReference>
<dbReference type="SMART" id="SM00091">
    <property type="entry name" value="PAS"/>
    <property type="match status" value="3"/>
</dbReference>
<dbReference type="PROSITE" id="PS50109">
    <property type="entry name" value="HIS_KIN"/>
    <property type="match status" value="1"/>
</dbReference>
<dbReference type="CDD" id="cd00082">
    <property type="entry name" value="HisKA"/>
    <property type="match status" value="1"/>
</dbReference>
<dbReference type="InterPro" id="IPR036890">
    <property type="entry name" value="HATPase_C_sf"/>
</dbReference>
<gene>
    <name evidence="7" type="ORF">EJN92_20270</name>
</gene>
<name>A0A3Q9BTJ6_9BURK</name>
<keyword evidence="4" id="KW-1133">Transmembrane helix</keyword>
<dbReference type="Proteomes" id="UP000275663">
    <property type="component" value="Chromosome"/>
</dbReference>
<dbReference type="Pfam" id="PF02518">
    <property type="entry name" value="HATPase_c"/>
    <property type="match status" value="1"/>
</dbReference>
<dbReference type="EMBL" id="CP034464">
    <property type="protein sequence ID" value="AZP14129.1"/>
    <property type="molecule type" value="Genomic_DNA"/>
</dbReference>
<dbReference type="SUPFAM" id="SSF55874">
    <property type="entry name" value="ATPase domain of HSP90 chaperone/DNA topoisomerase II/histidine kinase"/>
    <property type="match status" value="1"/>
</dbReference>
<dbReference type="OrthoDB" id="9177862at2"/>
<dbReference type="KEGG" id="upv:EJN92_20270"/>
<evidence type="ECO:0000256" key="3">
    <source>
        <dbReference type="ARBA" id="ARBA00022553"/>
    </source>
</evidence>
<dbReference type="CDD" id="cd00075">
    <property type="entry name" value="HATPase"/>
    <property type="match status" value="1"/>
</dbReference>
<feature type="domain" description="Histidine kinase" evidence="5">
    <location>
        <begin position="615"/>
        <end position="856"/>
    </location>
</feature>
<evidence type="ECO:0000256" key="4">
    <source>
        <dbReference type="SAM" id="Phobius"/>
    </source>
</evidence>